<name>X1DAU3_9ZZZZ</name>
<proteinExistence type="predicted"/>
<comment type="caution">
    <text evidence="1">The sequence shown here is derived from an EMBL/GenBank/DDBJ whole genome shotgun (WGS) entry which is preliminary data.</text>
</comment>
<protein>
    <submittedName>
        <fullName evidence="1">Uncharacterized protein</fullName>
    </submittedName>
</protein>
<reference evidence="1" key="1">
    <citation type="journal article" date="2014" name="Front. Microbiol.">
        <title>High frequency of phylogenetically diverse reductive dehalogenase-homologous genes in deep subseafloor sedimentary metagenomes.</title>
        <authorList>
            <person name="Kawai M."/>
            <person name="Futagami T."/>
            <person name="Toyoda A."/>
            <person name="Takaki Y."/>
            <person name="Nishi S."/>
            <person name="Hori S."/>
            <person name="Arai W."/>
            <person name="Tsubouchi T."/>
            <person name="Morono Y."/>
            <person name="Uchiyama I."/>
            <person name="Ito T."/>
            <person name="Fujiyama A."/>
            <person name="Inagaki F."/>
            <person name="Takami H."/>
        </authorList>
    </citation>
    <scope>NUCLEOTIDE SEQUENCE</scope>
    <source>
        <strain evidence="1">Expedition CK06-06</strain>
    </source>
</reference>
<accession>X1DAU3</accession>
<dbReference type="Gene3D" id="3.70.10.10">
    <property type="match status" value="1"/>
</dbReference>
<feature type="non-terminal residue" evidence="1">
    <location>
        <position position="1"/>
    </location>
</feature>
<organism evidence="1">
    <name type="scientific">marine sediment metagenome</name>
    <dbReference type="NCBI Taxonomy" id="412755"/>
    <lineage>
        <taxon>unclassified sequences</taxon>
        <taxon>metagenomes</taxon>
        <taxon>ecological metagenomes</taxon>
    </lineage>
</organism>
<dbReference type="EMBL" id="BART01038350">
    <property type="protein sequence ID" value="GAH05415.1"/>
    <property type="molecule type" value="Genomic_DNA"/>
</dbReference>
<sequence>EYLHGGHGTGTTNQSYFEITDKTLTYTGRDASKTVLNCATIYSRNTIRFSVSPSGKTYRFFVKLKELRDHLKPFTKKNSVALAKYEGRSQLCIQTSSSSSDRGLRYPGHGRRI</sequence>
<evidence type="ECO:0000313" key="1">
    <source>
        <dbReference type="EMBL" id="GAH05415.1"/>
    </source>
</evidence>
<dbReference type="AlphaFoldDB" id="X1DAU3"/>
<gene>
    <name evidence="1" type="ORF">S01H4_63655</name>
</gene>